<dbReference type="InterPro" id="IPR002347">
    <property type="entry name" value="SDR_fam"/>
</dbReference>
<gene>
    <name evidence="4" type="ORF">N7450_001556</name>
</gene>
<dbReference type="PRINTS" id="PR00081">
    <property type="entry name" value="GDHRDH"/>
</dbReference>
<dbReference type="AlphaFoldDB" id="A0AAD6E4T3"/>
<evidence type="ECO:0000313" key="4">
    <source>
        <dbReference type="EMBL" id="KAJ5600489.1"/>
    </source>
</evidence>
<dbReference type="InterPro" id="IPR036291">
    <property type="entry name" value="NAD(P)-bd_dom_sf"/>
</dbReference>
<dbReference type="PANTHER" id="PTHR44229:SF4">
    <property type="entry name" value="15-HYDROXYPROSTAGLANDIN DEHYDROGENASE [NAD(+)]"/>
    <property type="match status" value="1"/>
</dbReference>
<keyword evidence="5" id="KW-1185">Reference proteome</keyword>
<accession>A0AAD6E4T3</accession>
<dbReference type="Gene3D" id="3.40.50.720">
    <property type="entry name" value="NAD(P)-binding Rossmann-like Domain"/>
    <property type="match status" value="1"/>
</dbReference>
<dbReference type="PANTHER" id="PTHR44229">
    <property type="entry name" value="15-HYDROXYPROSTAGLANDIN DEHYDROGENASE [NAD(+)]"/>
    <property type="match status" value="1"/>
</dbReference>
<dbReference type="Pfam" id="PF00106">
    <property type="entry name" value="adh_short"/>
    <property type="match status" value="1"/>
</dbReference>
<dbReference type="EMBL" id="JAQJAC010000001">
    <property type="protein sequence ID" value="KAJ5600489.1"/>
    <property type="molecule type" value="Genomic_DNA"/>
</dbReference>
<evidence type="ECO:0000256" key="2">
    <source>
        <dbReference type="ARBA" id="ARBA00022857"/>
    </source>
</evidence>
<name>A0AAD6E4T3_9EURO</name>
<dbReference type="SUPFAM" id="SSF51735">
    <property type="entry name" value="NAD(P)-binding Rossmann-fold domains"/>
    <property type="match status" value="1"/>
</dbReference>
<proteinExistence type="inferred from homology"/>
<comment type="caution">
    <text evidence="4">The sequence shown here is derived from an EMBL/GenBank/DDBJ whole genome shotgun (WGS) entry which is preliminary data.</text>
</comment>
<reference evidence="4 5" key="1">
    <citation type="journal article" date="2023" name="IMA Fungus">
        <title>Comparative genomic study of the Penicillium genus elucidates a diverse pangenome and 15 lateral gene transfer events.</title>
        <authorList>
            <person name="Petersen C."/>
            <person name="Sorensen T."/>
            <person name="Nielsen M.R."/>
            <person name="Sondergaard T.E."/>
            <person name="Sorensen J.L."/>
            <person name="Fitzpatrick D.A."/>
            <person name="Frisvad J.C."/>
            <person name="Nielsen K.L."/>
        </authorList>
    </citation>
    <scope>NUCLEOTIDE SEQUENCE [LARGE SCALE GENOMIC DNA]</scope>
    <source>
        <strain evidence="4 5">IBT 29057</strain>
    </source>
</reference>
<dbReference type="Proteomes" id="UP001216150">
    <property type="component" value="Unassembled WGS sequence"/>
</dbReference>
<evidence type="ECO:0008006" key="6">
    <source>
        <dbReference type="Google" id="ProtNLM"/>
    </source>
</evidence>
<organism evidence="4 5">
    <name type="scientific">Penicillium hetheringtonii</name>
    <dbReference type="NCBI Taxonomy" id="911720"/>
    <lineage>
        <taxon>Eukaryota</taxon>
        <taxon>Fungi</taxon>
        <taxon>Dikarya</taxon>
        <taxon>Ascomycota</taxon>
        <taxon>Pezizomycotina</taxon>
        <taxon>Eurotiomycetes</taxon>
        <taxon>Eurotiomycetidae</taxon>
        <taxon>Eurotiales</taxon>
        <taxon>Aspergillaceae</taxon>
        <taxon>Penicillium</taxon>
    </lineage>
</organism>
<dbReference type="InterPro" id="IPR020904">
    <property type="entry name" value="Sc_DH/Rdtase_CS"/>
</dbReference>
<sequence length="296" mass="31908">MSPQRSIVVTGGASGIGLGITKHFLNQDNTHVTLLDINATTGAQTLSQLRDEFPSASVTFEQCDVSSWESQAAIFEKIYKQQGQIDTVFANAGITEKGSLLPSDVDGEGPMKPELATLNVNLIGCIYTVQLGIYYISKNEVVNGSRGMVVCTASNAGLYPFPMAPLYATTKHGVVGLVRSLARTLEAKRIRINALAPAVVGKSSIHRSLLYYALSYIYSQALLETNIAPSSDLFKSMILTPMSTVMTAVANLMNDPSLSGKVAELHGENVTFAEAPEYVDEDTGRNIENFWNLGYA</sequence>
<comment type="similarity">
    <text evidence="1">Belongs to the short-chain dehydrogenases/reductases (SDR) family.</text>
</comment>
<dbReference type="GO" id="GO:0005737">
    <property type="term" value="C:cytoplasm"/>
    <property type="evidence" value="ECO:0007669"/>
    <property type="project" value="TreeGrafter"/>
</dbReference>
<keyword evidence="2" id="KW-0521">NADP</keyword>
<keyword evidence="3" id="KW-0560">Oxidoreductase</keyword>
<evidence type="ECO:0000256" key="3">
    <source>
        <dbReference type="ARBA" id="ARBA00023002"/>
    </source>
</evidence>
<dbReference type="PROSITE" id="PS00061">
    <property type="entry name" value="ADH_SHORT"/>
    <property type="match status" value="1"/>
</dbReference>
<protein>
    <recommendedName>
        <fullName evidence="6">Short chain dehydrogenase/reductase</fullName>
    </recommendedName>
</protein>
<evidence type="ECO:0000256" key="1">
    <source>
        <dbReference type="ARBA" id="ARBA00006484"/>
    </source>
</evidence>
<dbReference type="GO" id="GO:0016616">
    <property type="term" value="F:oxidoreductase activity, acting on the CH-OH group of donors, NAD or NADP as acceptor"/>
    <property type="evidence" value="ECO:0007669"/>
    <property type="project" value="TreeGrafter"/>
</dbReference>
<evidence type="ECO:0000313" key="5">
    <source>
        <dbReference type="Proteomes" id="UP001216150"/>
    </source>
</evidence>